<dbReference type="PROSITE" id="PS51296">
    <property type="entry name" value="RIESKE"/>
    <property type="match status" value="1"/>
</dbReference>
<feature type="domain" description="Rieske" evidence="6">
    <location>
        <begin position="71"/>
        <end position="180"/>
    </location>
</feature>
<dbReference type="InterPro" id="IPR017941">
    <property type="entry name" value="Rieske_2Fe-2S"/>
</dbReference>
<keyword evidence="2" id="KW-0479">Metal-binding</keyword>
<evidence type="ECO:0000259" key="6">
    <source>
        <dbReference type="PROSITE" id="PS51296"/>
    </source>
</evidence>
<evidence type="ECO:0000256" key="4">
    <source>
        <dbReference type="ARBA" id="ARBA00023004"/>
    </source>
</evidence>
<name>A0A382I280_9ZZZZ</name>
<dbReference type="Pfam" id="PF00355">
    <property type="entry name" value="Rieske"/>
    <property type="match status" value="1"/>
</dbReference>
<evidence type="ECO:0000256" key="3">
    <source>
        <dbReference type="ARBA" id="ARBA00023002"/>
    </source>
</evidence>
<dbReference type="PANTHER" id="PTHR43756">
    <property type="entry name" value="CHOLINE MONOOXYGENASE, CHLOROPLASTIC"/>
    <property type="match status" value="1"/>
</dbReference>
<reference evidence="7" key="1">
    <citation type="submission" date="2018-05" db="EMBL/GenBank/DDBJ databases">
        <authorList>
            <person name="Lanie J.A."/>
            <person name="Ng W.-L."/>
            <person name="Kazmierczak K.M."/>
            <person name="Andrzejewski T.M."/>
            <person name="Davidsen T.M."/>
            <person name="Wayne K.J."/>
            <person name="Tettelin H."/>
            <person name="Glass J.I."/>
            <person name="Rusch D."/>
            <person name="Podicherti R."/>
            <person name="Tsui H.-C.T."/>
            <person name="Winkler M.E."/>
        </authorList>
    </citation>
    <scope>NUCLEOTIDE SEQUENCE</scope>
</reference>
<dbReference type="CDD" id="cd03469">
    <property type="entry name" value="Rieske_RO_Alpha_N"/>
    <property type="match status" value="1"/>
</dbReference>
<keyword evidence="3" id="KW-0560">Oxidoreductase</keyword>
<sequence length="215" mass="24365">MSENESAVIPGEARAPGPTYQEAILKDDSQPPAAFLEYSYEFLGDEDISYANYTSKDYAAAEFEKMWPKVWQMACREELIPEPGDYHVYDIGQLSAIVTRTDSGAIKAYLNACMHRGTALKQSGSDGFCETFKCPFHGWEYSLEGELIDLPEAWDFPHASSDTHSLREVRVDTWGGFVFVNFDQDAELLADYLGVLPEHFREFGIENRYTETHLC</sequence>
<dbReference type="InterPro" id="IPR001663">
    <property type="entry name" value="Rng_hydr_dOase-A"/>
</dbReference>
<keyword evidence="1" id="KW-0001">2Fe-2S</keyword>
<dbReference type="EMBL" id="UINC01064633">
    <property type="protein sequence ID" value="SVB93485.1"/>
    <property type="molecule type" value="Genomic_DNA"/>
</dbReference>
<proteinExistence type="predicted"/>
<dbReference type="AlphaFoldDB" id="A0A382I280"/>
<feature type="non-terminal residue" evidence="7">
    <location>
        <position position="215"/>
    </location>
</feature>
<evidence type="ECO:0000256" key="2">
    <source>
        <dbReference type="ARBA" id="ARBA00022723"/>
    </source>
</evidence>
<dbReference type="SUPFAM" id="SSF50022">
    <property type="entry name" value="ISP domain"/>
    <property type="match status" value="1"/>
</dbReference>
<dbReference type="InterPro" id="IPR036922">
    <property type="entry name" value="Rieske_2Fe-2S_sf"/>
</dbReference>
<dbReference type="GO" id="GO:0016491">
    <property type="term" value="F:oxidoreductase activity"/>
    <property type="evidence" value="ECO:0007669"/>
    <property type="project" value="UniProtKB-KW"/>
</dbReference>
<dbReference type="GO" id="GO:0046872">
    <property type="term" value="F:metal ion binding"/>
    <property type="evidence" value="ECO:0007669"/>
    <property type="project" value="UniProtKB-KW"/>
</dbReference>
<evidence type="ECO:0000313" key="7">
    <source>
        <dbReference type="EMBL" id="SVB93485.1"/>
    </source>
</evidence>
<accession>A0A382I280</accession>
<dbReference type="PANTHER" id="PTHR43756:SF5">
    <property type="entry name" value="CHOLINE MONOOXYGENASE, CHLOROPLASTIC"/>
    <property type="match status" value="1"/>
</dbReference>
<gene>
    <name evidence="7" type="ORF">METZ01_LOCUS246339</name>
</gene>
<keyword evidence="4" id="KW-0408">Iron</keyword>
<organism evidence="7">
    <name type="scientific">marine metagenome</name>
    <dbReference type="NCBI Taxonomy" id="408172"/>
    <lineage>
        <taxon>unclassified sequences</taxon>
        <taxon>metagenomes</taxon>
        <taxon>ecological metagenomes</taxon>
    </lineage>
</organism>
<evidence type="ECO:0000256" key="1">
    <source>
        <dbReference type="ARBA" id="ARBA00022714"/>
    </source>
</evidence>
<protein>
    <recommendedName>
        <fullName evidence="6">Rieske domain-containing protein</fullName>
    </recommendedName>
</protein>
<dbReference type="PRINTS" id="PR00090">
    <property type="entry name" value="RNGDIOXGNASE"/>
</dbReference>
<evidence type="ECO:0000256" key="5">
    <source>
        <dbReference type="ARBA" id="ARBA00023014"/>
    </source>
</evidence>
<dbReference type="GO" id="GO:0051537">
    <property type="term" value="F:2 iron, 2 sulfur cluster binding"/>
    <property type="evidence" value="ECO:0007669"/>
    <property type="project" value="UniProtKB-KW"/>
</dbReference>
<keyword evidence="5" id="KW-0411">Iron-sulfur</keyword>
<dbReference type="Gene3D" id="2.102.10.10">
    <property type="entry name" value="Rieske [2Fe-2S] iron-sulphur domain"/>
    <property type="match status" value="1"/>
</dbReference>